<feature type="domain" description="DUF3645" evidence="9">
    <location>
        <begin position="2354"/>
        <end position="2382"/>
    </location>
</feature>
<gene>
    <name evidence="11" type="ORF">BJG266_LOCUS7764</name>
    <name evidence="12" type="ORF">QVE165_LOCUS42765</name>
</gene>
<evidence type="ECO:0000259" key="8">
    <source>
        <dbReference type="Pfam" id="PF12340"/>
    </source>
</evidence>
<keyword evidence="6" id="KW-0788">Thiol protease</keyword>
<dbReference type="Pfam" id="PF12340">
    <property type="entry name" value="DUF3638"/>
    <property type="match status" value="1"/>
</dbReference>
<comment type="catalytic activity">
    <reaction evidence="1">
        <text>Thiol-dependent hydrolysis of ester, thioester, amide, peptide and isopeptide bonds formed by the C-terminal Gly of ubiquitin (a 76-residue protein attached to proteins as an intracellular targeting signal).</text>
        <dbReference type="EC" id="3.4.19.12"/>
    </reaction>
</comment>
<evidence type="ECO:0000313" key="11">
    <source>
        <dbReference type="EMBL" id="CAF0849584.1"/>
    </source>
</evidence>
<dbReference type="SUPFAM" id="SSF52540">
    <property type="entry name" value="P-loop containing nucleoside triphosphate hydrolases"/>
    <property type="match status" value="1"/>
</dbReference>
<dbReference type="OrthoDB" id="9991011at2759"/>
<dbReference type="InterPro" id="IPR027417">
    <property type="entry name" value="P-loop_NTPase"/>
</dbReference>
<evidence type="ECO:0000256" key="5">
    <source>
        <dbReference type="ARBA" id="ARBA00022801"/>
    </source>
</evidence>
<keyword evidence="4" id="KW-0833">Ubl conjugation pathway</keyword>
<evidence type="ECO:0000313" key="12">
    <source>
        <dbReference type="EMBL" id="CAF1489289.1"/>
    </source>
</evidence>
<evidence type="ECO:0000256" key="2">
    <source>
        <dbReference type="ARBA" id="ARBA00012759"/>
    </source>
</evidence>
<name>A0A813W496_9BILA</name>
<evidence type="ECO:0000313" key="13">
    <source>
        <dbReference type="Proteomes" id="UP000663832"/>
    </source>
</evidence>
<evidence type="ECO:0000256" key="4">
    <source>
        <dbReference type="ARBA" id="ARBA00022786"/>
    </source>
</evidence>
<feature type="domain" description="DUF6606" evidence="10">
    <location>
        <begin position="5"/>
        <end position="273"/>
    </location>
</feature>
<evidence type="ECO:0000259" key="9">
    <source>
        <dbReference type="Pfam" id="PF12359"/>
    </source>
</evidence>
<protein>
    <recommendedName>
        <fullName evidence="2">ubiquitinyl hydrolase 1</fullName>
        <ecNumber evidence="2">3.4.19.12</ecNumber>
    </recommendedName>
</protein>
<sequence length="3116" mass="364097">MNDSIINHLFLPHYLPSSADDDFLIEGDHQNEHNILECMNQYFHSNTWTDIPIFRILMDCIERWCRLQGFQNFIMSNIQSTIQQLPLGHFLPIYFHGQNAAILIEIGENNSNQPIISAWEVLLSTESIISSLMPHFSHFPVTTYRLCDRSELTSTVHCELLMDFMYNTIEYSKSYKASQKVDEIRDVPQSHYVCQWWIQQFNGIQIEKHSDATISFKKKHRDQIRWNKAKIPFRRSGLWMTIKVVLHTILVKRLKDIGTVVYKLLITHFLTYIIYTTKISTDLLIHCIKKIVRRLNKIEKLLLSINSKHLNTWIISTKQEIERKINQIIPRSNLQNTIKTNEQWNEVVKRNNLSLHNNETYQHSLVKLKAYLSNNYTNEISGLFTSIKNYDDSTDINQDDYIPSYDVLTTEMNCTIGVALVFIEIWIEFCLEQWINRPALFINGKGRFETLFNLFEKYQNAAINYYYSEKGPTDPLGYSRFILTSLAIIYSMHKNLCLDERFEQLKQHSINIPNLMALFEFLVLPNREDMIRASYLHHYFNDFRQKPCPDLLNEIESRNSFGVKFATRSPAMNDSISRIRNQAAQDMENKINEVNNAKQKYTELMVKVYSSSCEFRNNRHWKKCPRCKILKQANAIQVKIFECPMPLKCESALAVIFELQMPIEIRCYREILWQFINRAQTKPGRSMYEWLNISPHDNKLEWFNIAPKNCQVQLVSPTKSITQTHYSSPPSIQSTPVGDFLFENSLTVEISPVNPIEFEDECCILTPQLDHPDYEQLKFTLNTTEFIQNHVIAQLSDCSARLKPSQFVEFGSFRSGHRLQWWNLLTILEMDSLSIAEESVAILIIHSILQHGPLTADNSTSSTAWCPESHEQLLEDHFIDELITRLNRRLDDCESNWQNDLVLMVITVITMRILTICNSTKENQVARLAKKCRKIGEKWIDLIIESIQTVSPLAFDEVENLRLKLINVGVCSILTFSAAGGRIRYVLSSNEHIVSLLKAATTVHDNIILSKQQSNMSTFMVNMMRYSERVLVRIQPIVAKFLQKTAYQGLNEFVVTYWAILKREGIMNAKWKKRTKYSFDGWYDCQYKSKYISIDCIKGTLLIDGMTIGFLPEKIIFNELFIRVFGQHIFEVQAAESPNTYITKHSYHGDERVLYEFCFNDQTKDLIIKERHMQTNNIFQLISQKYFESELPDMFVSNYSHWLSIEDQIIEFRPVCFKDMNFLKDKPYILTMNAGYITTEQTGNMQRLINQSSSFFQDLFLRYFSRLDDKPYVYMMRVLGSQANGVISIYLSRLMIAFQYNTETNIITSREYPDMCINDDQWFGTLNGLTSGLLLSPLPVNNHKFNHYPSRKLIVPFGKIHSEETQYNRHQTVTIQRTTSSKEFLHHYFVFILNDRLRILQSNDSPTGWLYLALLHAITSHPLPDQYTGMTGMERAFQLLNSPGCSSDQPFDTLSLHILGQIASISPKVDYYPEHFTCMQKIDWNYNGLPYSMQHFGYYLIAKNLIEATQQLDFMYSSSISNEIPKIFEGKLYNEILLKKLYWDYRDSYNPMARLSTDMENEILRTISSKPHHSTLGYYSHKANYPVAYLVKDLYSKGNINLKDYSNQHWLPLSQWLTDENQLKNIWVGLLKLADYCKDQMIEGNTDKAERFVKLLNFLRYISRNSKTQPFYLQMLKTVLKVPSISFRTLMFPPFGEYQNIEEISVVKNRIIFTRAHTKIVKNQISAEIEGCYKTNCFYQDNNNLFTSTEINRINSLLRSWRSNKNLQSFLNSVQNCICAVPIQPFQAKVSYNPQQFTHELSKDHHQIQFNIISSSIDEELLSKAEQKFHKPYSGHFNKQNISLKTTDRQKEFPNQIFPFIDSQDNPLSKIDNYFKNQLAKSWDKFLLDEQIQKEDPSIEEINKFLNSVRQESTQFWNELVKSIIVSNELLFTTGVASRIIPTILISSLQQKNSHSINSLAFDLSKEQCTLLGGTLVNWILEQQMEKALYFVINNKNDDFEKELSNIPHSNWTPSEHVHWLILELEMNIIIRDIQIKVAHHMMQLNETTNGSAVKNIVMQMNMGEGKTSVILPMLAVSLSSTNTSLVRIVVLKSLFPTNHQSLRCKLGGLLNRRIFPFACRRDMNFNNKQINQISDRLKQGLRNCDVILTSPEDILSFDLLTIDKCRRNEFDISRSMLIVQRWLRTFVRDVLDESDEILHVKYQLIYTVGDQQQVDGGAERWKTIQSILELVKKHAATISDHFSKEICYKPSPRKSAFPEFRLRSHPPFSLLCETIANDWIENRNYRHTERQIILSFILKSNSSIDDLIDKFPHYDVQLFLIIRGLLLSEVLLVALKKRYRVNYGITPDPSFNRLMAVPFRAKDVAADRTEFGHPDIALVLTQLSYYYSGLTDSQLIQCFNRLNEKESDPATIYEQWIQYEGQDEVHTSIKQWKGVNLQDYQQKTHHLFPILRYNMLVVNYFLNHFVFLREAKQFPNKIVSSAWDLSSSLRSKIITGFSGTNDTRLLLPIDIRQHDLPELQKTDAIVVNNLVQTENESYQSLRINATSDNILKRIVGYKENINVILDVGSLFVDGSNRDIAVKWLMLSNKDNIDYAVYFDSDAIVVCDRQFHHHRFETSPASERLDHCVFYLDEIHTRGTDFKFPNGFRAAVTLGNDLTKDRFVQACMRMRELGNGHALTFWSSKEVHQQIITLKDQSWKEKHDVVTVKDILLWVYQNTVNSTWEGLHHWAAQSLNFQRKVKAFGKINWRNQQQEFTSTIMKELATECLEPEVTELKHMYGARKELCTIDDIYLVRYQPFDYDLSIKIYHAVLERLINYGGTKQRLTQLLDDEQQRELEHELEEERQFARPSPTKPCNPILHKEIKQLCNTHDNILELNQLRNVFQPLPYAFTNTTFSIDCQPDIWHKNLWVSTEFQRVILTKEESLNPFLRPPRWIIVYRNEHIIFISAFEANWLIDRLKSSQSSITTLRLLLPRTKRIQSIFVNTPTLMIPASIRHPDETIHYNISLEWLVQLFIFNGTLYFKTEDEQKAYCECLGLCSKPRAKKEEEAFEKGWIAIDGFVSDLQHRLYLQIIQARFKSNPLTFVKNLIENRSNLHAPITSHVGSIIFNSQKLI</sequence>
<evidence type="ECO:0000256" key="6">
    <source>
        <dbReference type="ARBA" id="ARBA00022807"/>
    </source>
</evidence>
<dbReference type="GO" id="GO:0006508">
    <property type="term" value="P:proteolysis"/>
    <property type="evidence" value="ECO:0007669"/>
    <property type="project" value="UniProtKB-KW"/>
</dbReference>
<dbReference type="InterPro" id="IPR051346">
    <property type="entry name" value="OTU_Deubiquitinase"/>
</dbReference>
<feature type="coiled-coil region" evidence="7">
    <location>
        <begin position="580"/>
        <end position="607"/>
    </location>
</feature>
<accession>A0A813W496</accession>
<dbReference type="Pfam" id="PF20255">
    <property type="entry name" value="DUF6606"/>
    <property type="match status" value="1"/>
</dbReference>
<keyword evidence="5" id="KW-0378">Hydrolase</keyword>
<feature type="domain" description="DUF3638" evidence="8">
    <location>
        <begin position="2009"/>
        <end position="2239"/>
    </location>
</feature>
<dbReference type="Proteomes" id="UP000663877">
    <property type="component" value="Unassembled WGS sequence"/>
</dbReference>
<dbReference type="EMBL" id="CAJNOM010000535">
    <property type="protein sequence ID" value="CAF1489289.1"/>
    <property type="molecule type" value="Genomic_DNA"/>
</dbReference>
<evidence type="ECO:0000256" key="3">
    <source>
        <dbReference type="ARBA" id="ARBA00022670"/>
    </source>
</evidence>
<evidence type="ECO:0000259" key="10">
    <source>
        <dbReference type="Pfam" id="PF20255"/>
    </source>
</evidence>
<dbReference type="InterPro" id="IPR022105">
    <property type="entry name" value="DUF3645"/>
</dbReference>
<evidence type="ECO:0000256" key="7">
    <source>
        <dbReference type="SAM" id="Coils"/>
    </source>
</evidence>
<evidence type="ECO:0000256" key="1">
    <source>
        <dbReference type="ARBA" id="ARBA00000707"/>
    </source>
</evidence>
<dbReference type="GO" id="GO:0004843">
    <property type="term" value="F:cysteine-type deubiquitinase activity"/>
    <property type="evidence" value="ECO:0007669"/>
    <property type="project" value="UniProtKB-EC"/>
</dbReference>
<keyword evidence="7" id="KW-0175">Coiled coil</keyword>
<reference evidence="11" key="1">
    <citation type="submission" date="2021-02" db="EMBL/GenBank/DDBJ databases">
        <authorList>
            <person name="Nowell W R."/>
        </authorList>
    </citation>
    <scope>NUCLEOTIDE SEQUENCE</scope>
</reference>
<keyword evidence="13" id="KW-1185">Reference proteome</keyword>
<evidence type="ECO:0000313" key="14">
    <source>
        <dbReference type="Proteomes" id="UP000663877"/>
    </source>
</evidence>
<dbReference type="PANTHER" id="PTHR13367:SF33">
    <property type="entry name" value="P-LOOP CONTAINING NUCLEOSIDE TRIPHOSPHATE HYDROLASE PROTEIN"/>
    <property type="match status" value="1"/>
</dbReference>
<dbReference type="Proteomes" id="UP000663832">
    <property type="component" value="Unassembled WGS sequence"/>
</dbReference>
<dbReference type="Pfam" id="PF12359">
    <property type="entry name" value="DUF3645"/>
    <property type="match status" value="1"/>
</dbReference>
<dbReference type="EMBL" id="CAJNOI010000024">
    <property type="protein sequence ID" value="CAF0849584.1"/>
    <property type="molecule type" value="Genomic_DNA"/>
</dbReference>
<dbReference type="EC" id="3.4.19.12" evidence="2"/>
<keyword evidence="3" id="KW-0645">Protease</keyword>
<organism evidence="11 14">
    <name type="scientific">Adineta steineri</name>
    <dbReference type="NCBI Taxonomy" id="433720"/>
    <lineage>
        <taxon>Eukaryota</taxon>
        <taxon>Metazoa</taxon>
        <taxon>Spiralia</taxon>
        <taxon>Gnathifera</taxon>
        <taxon>Rotifera</taxon>
        <taxon>Eurotatoria</taxon>
        <taxon>Bdelloidea</taxon>
        <taxon>Adinetida</taxon>
        <taxon>Adinetidae</taxon>
        <taxon>Adineta</taxon>
    </lineage>
</organism>
<dbReference type="InterPro" id="IPR022099">
    <property type="entry name" value="DUF3638"/>
</dbReference>
<comment type="caution">
    <text evidence="11">The sequence shown here is derived from an EMBL/GenBank/DDBJ whole genome shotgun (WGS) entry which is preliminary data.</text>
</comment>
<dbReference type="InterPro" id="IPR046541">
    <property type="entry name" value="DUF6606"/>
</dbReference>
<dbReference type="PANTHER" id="PTHR13367">
    <property type="entry name" value="UBIQUITIN THIOESTERASE"/>
    <property type="match status" value="1"/>
</dbReference>
<proteinExistence type="predicted"/>